<evidence type="ECO:0000313" key="2">
    <source>
        <dbReference type="EMBL" id="MFC3760803.1"/>
    </source>
</evidence>
<dbReference type="PANTHER" id="PTHR43591:SF99">
    <property type="entry name" value="OS06G0646000 PROTEIN"/>
    <property type="match status" value="1"/>
</dbReference>
<dbReference type="InterPro" id="IPR041698">
    <property type="entry name" value="Methyltransf_25"/>
</dbReference>
<dbReference type="Proteomes" id="UP001595699">
    <property type="component" value="Unassembled WGS sequence"/>
</dbReference>
<dbReference type="Pfam" id="PF13649">
    <property type="entry name" value="Methyltransf_25"/>
    <property type="match status" value="1"/>
</dbReference>
<organism evidence="2 3">
    <name type="scientific">Tenggerimyces flavus</name>
    <dbReference type="NCBI Taxonomy" id="1708749"/>
    <lineage>
        <taxon>Bacteria</taxon>
        <taxon>Bacillati</taxon>
        <taxon>Actinomycetota</taxon>
        <taxon>Actinomycetes</taxon>
        <taxon>Propionibacteriales</taxon>
        <taxon>Nocardioidaceae</taxon>
        <taxon>Tenggerimyces</taxon>
    </lineage>
</organism>
<keyword evidence="2" id="KW-0808">Transferase</keyword>
<proteinExistence type="predicted"/>
<dbReference type="GO" id="GO:0032259">
    <property type="term" value="P:methylation"/>
    <property type="evidence" value="ECO:0007669"/>
    <property type="project" value="UniProtKB-KW"/>
</dbReference>
<protein>
    <submittedName>
        <fullName evidence="2">Class I SAM-dependent methyltransferase</fullName>
    </submittedName>
</protein>
<name>A0ABV7Y7P6_9ACTN</name>
<accession>A0ABV7Y7P6</accession>
<keyword evidence="3" id="KW-1185">Reference proteome</keyword>
<evidence type="ECO:0000259" key="1">
    <source>
        <dbReference type="Pfam" id="PF13649"/>
    </source>
</evidence>
<dbReference type="RefSeq" id="WP_205117051.1">
    <property type="nucleotide sequence ID" value="NZ_JAFBCM010000001.1"/>
</dbReference>
<sequence>MDLTLTEGDLSADWDEIQRGWDEQQAAYLPDREERFAAMLDVVEAVCGTKPRVLDLACGTGSITRRLLERLPDATSVALDLDPALLRIAERTFSGDSRVRIVAADLGIPGWQEVVREAVPGGEVDAVLTATALHWLPEERIGTLYGELAGVVRSGGVFVNADHMVDPGLPTVSERVDELRRIRREALYADSGVLSWDAWWSELRQHPELADAVAERDEVFSGSHSSESMPSVERHQEFLRAGGFAEVGVIWRGLTDAAVLGLR</sequence>
<keyword evidence="2" id="KW-0489">Methyltransferase</keyword>
<dbReference type="SUPFAM" id="SSF53335">
    <property type="entry name" value="S-adenosyl-L-methionine-dependent methyltransferases"/>
    <property type="match status" value="1"/>
</dbReference>
<dbReference type="Gene3D" id="3.40.50.150">
    <property type="entry name" value="Vaccinia Virus protein VP39"/>
    <property type="match status" value="1"/>
</dbReference>
<dbReference type="InterPro" id="IPR029063">
    <property type="entry name" value="SAM-dependent_MTases_sf"/>
</dbReference>
<reference evidence="3" key="1">
    <citation type="journal article" date="2019" name="Int. J. Syst. Evol. Microbiol.">
        <title>The Global Catalogue of Microorganisms (GCM) 10K type strain sequencing project: providing services to taxonomists for standard genome sequencing and annotation.</title>
        <authorList>
            <consortium name="The Broad Institute Genomics Platform"/>
            <consortium name="The Broad Institute Genome Sequencing Center for Infectious Disease"/>
            <person name="Wu L."/>
            <person name="Ma J."/>
        </authorList>
    </citation>
    <scope>NUCLEOTIDE SEQUENCE [LARGE SCALE GENOMIC DNA]</scope>
    <source>
        <strain evidence="3">CGMCC 4.7241</strain>
    </source>
</reference>
<dbReference type="PANTHER" id="PTHR43591">
    <property type="entry name" value="METHYLTRANSFERASE"/>
    <property type="match status" value="1"/>
</dbReference>
<gene>
    <name evidence="2" type="ORF">ACFOUW_08125</name>
</gene>
<evidence type="ECO:0000313" key="3">
    <source>
        <dbReference type="Proteomes" id="UP001595699"/>
    </source>
</evidence>
<dbReference type="EMBL" id="JBHRZH010000006">
    <property type="protein sequence ID" value="MFC3760803.1"/>
    <property type="molecule type" value="Genomic_DNA"/>
</dbReference>
<comment type="caution">
    <text evidence="2">The sequence shown here is derived from an EMBL/GenBank/DDBJ whole genome shotgun (WGS) entry which is preliminary data.</text>
</comment>
<dbReference type="CDD" id="cd02440">
    <property type="entry name" value="AdoMet_MTases"/>
    <property type="match status" value="1"/>
</dbReference>
<feature type="domain" description="Methyltransferase" evidence="1">
    <location>
        <begin position="53"/>
        <end position="156"/>
    </location>
</feature>
<dbReference type="GO" id="GO:0008168">
    <property type="term" value="F:methyltransferase activity"/>
    <property type="evidence" value="ECO:0007669"/>
    <property type="project" value="UniProtKB-KW"/>
</dbReference>